<comment type="caution">
    <text evidence="18">Lacks conserved residue(s) required for the propagation of feature annotation.</text>
</comment>
<evidence type="ECO:0000256" key="5">
    <source>
        <dbReference type="ARBA" id="ARBA00004661"/>
    </source>
</evidence>
<comment type="pathway">
    <text evidence="5 18">Metabolic intermediate biosynthesis; chorismate biosynthesis; chorismate from D-erythrose 4-phosphate and phosphoenolpyruvate: step 2/7.</text>
</comment>
<evidence type="ECO:0000313" key="21">
    <source>
        <dbReference type="EMBL" id="MBD7961799.1"/>
    </source>
</evidence>
<name>A0ABR8SF88_9BURK</name>
<dbReference type="CDD" id="cd08195">
    <property type="entry name" value="DHQS"/>
    <property type="match status" value="1"/>
</dbReference>
<evidence type="ECO:0000256" key="1">
    <source>
        <dbReference type="ARBA" id="ARBA00001393"/>
    </source>
</evidence>
<dbReference type="Gene3D" id="3.40.50.1970">
    <property type="match status" value="1"/>
</dbReference>
<keyword evidence="12 18" id="KW-0547">Nucleotide-binding</keyword>
<keyword evidence="9 18" id="KW-0963">Cytoplasm</keyword>
<evidence type="ECO:0000256" key="18">
    <source>
        <dbReference type="HAMAP-Rule" id="MF_00110"/>
    </source>
</evidence>
<feature type="binding site" evidence="18">
    <location>
        <begin position="112"/>
        <end position="116"/>
    </location>
    <ligand>
        <name>NAD(+)</name>
        <dbReference type="ChEBI" id="CHEBI:57540"/>
    </ligand>
</feature>
<evidence type="ECO:0000256" key="9">
    <source>
        <dbReference type="ARBA" id="ARBA00022490"/>
    </source>
</evidence>
<evidence type="ECO:0000256" key="15">
    <source>
        <dbReference type="ARBA" id="ARBA00023141"/>
    </source>
</evidence>
<accession>A0ABR8SF88</accession>
<dbReference type="InterPro" id="IPR016037">
    <property type="entry name" value="DHQ_synth_AroB"/>
</dbReference>
<evidence type="ECO:0000256" key="8">
    <source>
        <dbReference type="ARBA" id="ARBA00017684"/>
    </source>
</evidence>
<evidence type="ECO:0000256" key="12">
    <source>
        <dbReference type="ARBA" id="ARBA00022741"/>
    </source>
</evidence>
<dbReference type="NCBIfam" id="TIGR01357">
    <property type="entry name" value="aroB"/>
    <property type="match status" value="1"/>
</dbReference>
<keyword evidence="16 18" id="KW-0456">Lyase</keyword>
<dbReference type="SUPFAM" id="SSF56796">
    <property type="entry name" value="Dehydroquinate synthase-like"/>
    <property type="match status" value="1"/>
</dbReference>
<feature type="binding site" evidence="18">
    <location>
        <position position="254"/>
    </location>
    <ligand>
        <name>Zn(2+)</name>
        <dbReference type="ChEBI" id="CHEBI:29105"/>
    </ligand>
</feature>
<comment type="caution">
    <text evidence="21">The sequence shown here is derived from an EMBL/GenBank/DDBJ whole genome shotgun (WGS) entry which is preliminary data.</text>
</comment>
<dbReference type="PANTHER" id="PTHR43622">
    <property type="entry name" value="3-DEHYDROQUINATE SYNTHASE"/>
    <property type="match status" value="1"/>
</dbReference>
<dbReference type="HAMAP" id="MF_00110">
    <property type="entry name" value="DHQ_synthase"/>
    <property type="match status" value="1"/>
</dbReference>
<evidence type="ECO:0000256" key="4">
    <source>
        <dbReference type="ARBA" id="ARBA00004496"/>
    </source>
</evidence>
<feature type="domain" description="3-dehydroquinate synthase N-terminal" evidence="19">
    <location>
        <begin position="74"/>
        <end position="186"/>
    </location>
</feature>
<dbReference type="InterPro" id="IPR030963">
    <property type="entry name" value="DHQ_synth_fam"/>
</dbReference>
<keyword evidence="10 18" id="KW-0028">Amino-acid biosynthesis</keyword>
<evidence type="ECO:0000256" key="13">
    <source>
        <dbReference type="ARBA" id="ARBA00022833"/>
    </source>
</evidence>
<feature type="binding site" evidence="18">
    <location>
        <position position="149"/>
    </location>
    <ligand>
        <name>NAD(+)</name>
        <dbReference type="ChEBI" id="CHEBI:57540"/>
    </ligand>
</feature>
<dbReference type="InterPro" id="IPR050071">
    <property type="entry name" value="Dehydroquinate_synthase"/>
</dbReference>
<feature type="binding site" evidence="18">
    <location>
        <begin position="78"/>
        <end position="83"/>
    </location>
    <ligand>
        <name>NAD(+)</name>
        <dbReference type="ChEBI" id="CHEBI:57540"/>
    </ligand>
</feature>
<dbReference type="InterPro" id="IPR056179">
    <property type="entry name" value="DHQS_C"/>
</dbReference>
<evidence type="ECO:0000256" key="2">
    <source>
        <dbReference type="ARBA" id="ARBA00001911"/>
    </source>
</evidence>
<dbReference type="PIRSF" id="PIRSF001455">
    <property type="entry name" value="DHQ_synth"/>
    <property type="match status" value="1"/>
</dbReference>
<evidence type="ECO:0000256" key="16">
    <source>
        <dbReference type="ARBA" id="ARBA00023239"/>
    </source>
</evidence>
<evidence type="ECO:0000256" key="14">
    <source>
        <dbReference type="ARBA" id="ARBA00023027"/>
    </source>
</evidence>
<keyword evidence="14 18" id="KW-0520">NAD</keyword>
<evidence type="ECO:0000256" key="11">
    <source>
        <dbReference type="ARBA" id="ARBA00022723"/>
    </source>
</evidence>
<dbReference type="PANTHER" id="PTHR43622:SF7">
    <property type="entry name" value="3-DEHYDROQUINATE SYNTHASE, CHLOROPLASTIC"/>
    <property type="match status" value="1"/>
</dbReference>
<comment type="cofactor">
    <cofactor evidence="2 18">
        <name>NAD(+)</name>
        <dbReference type="ChEBI" id="CHEBI:57540"/>
    </cofactor>
</comment>
<keyword evidence="13 18" id="KW-0862">Zinc</keyword>
<dbReference type="Gene3D" id="1.20.1090.10">
    <property type="entry name" value="Dehydroquinate synthase-like - alpha domain"/>
    <property type="match status" value="1"/>
</dbReference>
<evidence type="ECO:0000256" key="17">
    <source>
        <dbReference type="ARBA" id="ARBA00023285"/>
    </source>
</evidence>
<keyword evidence="11 18" id="KW-0479">Metal-binding</keyword>
<protein>
    <recommendedName>
        <fullName evidence="8 18">3-dehydroquinate synthase</fullName>
        <shortName evidence="18">DHQS</shortName>
        <ecNumber evidence="7 18">4.2.3.4</ecNumber>
    </recommendedName>
</protein>
<dbReference type="RefSeq" id="WP_191724286.1">
    <property type="nucleotide sequence ID" value="NZ_JACSQK010000007.1"/>
</dbReference>
<feature type="domain" description="3-dehydroquinate synthase C-terminal" evidence="20">
    <location>
        <begin position="188"/>
        <end position="335"/>
    </location>
</feature>
<feature type="binding site" evidence="18">
    <location>
        <position position="191"/>
    </location>
    <ligand>
        <name>Zn(2+)</name>
        <dbReference type="ChEBI" id="CHEBI:29105"/>
    </ligand>
</feature>
<gene>
    <name evidence="18 21" type="primary">aroB</name>
    <name evidence="21" type="ORF">H9646_15105</name>
</gene>
<evidence type="ECO:0000256" key="3">
    <source>
        <dbReference type="ARBA" id="ARBA00003485"/>
    </source>
</evidence>
<comment type="function">
    <text evidence="3 18">Catalyzes the conversion of 3-deoxy-D-arabino-heptulosonate 7-phosphate (DAHP) to dehydroquinate (DHQ).</text>
</comment>
<keyword evidence="15 18" id="KW-0057">Aromatic amino acid biosynthesis</keyword>
<keyword evidence="22" id="KW-1185">Reference proteome</keyword>
<feature type="binding site" evidence="18">
    <location>
        <begin position="136"/>
        <end position="137"/>
    </location>
    <ligand>
        <name>NAD(+)</name>
        <dbReference type="ChEBI" id="CHEBI:57540"/>
    </ligand>
</feature>
<proteinExistence type="inferred from homology"/>
<evidence type="ECO:0000256" key="10">
    <source>
        <dbReference type="ARBA" id="ARBA00022605"/>
    </source>
</evidence>
<evidence type="ECO:0000259" key="20">
    <source>
        <dbReference type="Pfam" id="PF24621"/>
    </source>
</evidence>
<sequence length="377" mass="40179">MIAVTQQSQTVHIDLGDRSYPIVIAADLLARSSTYAQCPPAAQALIVTNSTVQPLYAAQLKAALESKYQQVHTVVLPDGEAHKDWQTLNLIFDGLLSKGCDRKTVLFALGGGVVGDMTGFAAASYMRGVPFVQVPTTLLSQVDSSVGGKTAINHPLGKNMIGAFYQPQLVVCDLASLDTLPAREVSAGLAEIIKYGPIADMEFFEWLEAHMDALRSLEPAALMHAVKRSVEIKAWVVGQDEKEAGLRAILNFGHTFGHAIEAGMGYGNWLHGEGVGAGMVMAAHLSQRLGLVDASFVDRLTLLIARAGLPTRGAVIDATDNAGAYLEHMRVDKKAQAGEIRFVLIDGLGNATMRSAPDSLVREVIDACCMQGVGIQG</sequence>
<dbReference type="GO" id="GO:0003856">
    <property type="term" value="F:3-dehydroquinate synthase activity"/>
    <property type="evidence" value="ECO:0007669"/>
    <property type="project" value="UniProtKB-EC"/>
</dbReference>
<evidence type="ECO:0000256" key="7">
    <source>
        <dbReference type="ARBA" id="ARBA00013031"/>
    </source>
</evidence>
<comment type="subcellular location">
    <subcellularLocation>
        <location evidence="4 18">Cytoplasm</location>
    </subcellularLocation>
</comment>
<comment type="cofactor">
    <cofactor evidence="18">
        <name>Co(2+)</name>
        <dbReference type="ChEBI" id="CHEBI:48828"/>
    </cofactor>
    <cofactor evidence="18">
        <name>Zn(2+)</name>
        <dbReference type="ChEBI" id="CHEBI:29105"/>
    </cofactor>
    <text evidence="18">Binds 1 divalent metal cation per subunit. Can use either Co(2+) or Zn(2+).</text>
</comment>
<organism evidence="21 22">
    <name type="scientific">Comamonas avium</name>
    <dbReference type="NCBI Taxonomy" id="2762231"/>
    <lineage>
        <taxon>Bacteria</taxon>
        <taxon>Pseudomonadati</taxon>
        <taxon>Pseudomonadota</taxon>
        <taxon>Betaproteobacteria</taxon>
        <taxon>Burkholderiales</taxon>
        <taxon>Comamonadaceae</taxon>
        <taxon>Comamonas</taxon>
    </lineage>
</organism>
<keyword evidence="17 18" id="KW-0170">Cobalt</keyword>
<dbReference type="EMBL" id="JACSQK010000007">
    <property type="protein sequence ID" value="MBD7961799.1"/>
    <property type="molecule type" value="Genomic_DNA"/>
</dbReference>
<evidence type="ECO:0000259" key="19">
    <source>
        <dbReference type="Pfam" id="PF01761"/>
    </source>
</evidence>
<dbReference type="Pfam" id="PF24621">
    <property type="entry name" value="DHQS_C"/>
    <property type="match status" value="1"/>
</dbReference>
<reference evidence="21 22" key="1">
    <citation type="submission" date="2020-08" db="EMBL/GenBank/DDBJ databases">
        <title>A Genomic Blueprint of the Chicken Gut Microbiome.</title>
        <authorList>
            <person name="Gilroy R."/>
            <person name="Ravi A."/>
            <person name="Getino M."/>
            <person name="Pursley I."/>
            <person name="Horton D.L."/>
            <person name="Alikhan N.-F."/>
            <person name="Baker D."/>
            <person name="Gharbi K."/>
            <person name="Hall N."/>
            <person name="Watson M."/>
            <person name="Adriaenssens E.M."/>
            <person name="Foster-Nyarko E."/>
            <person name="Jarju S."/>
            <person name="Secka A."/>
            <person name="Antonio M."/>
            <person name="Oren A."/>
            <person name="Chaudhuri R."/>
            <person name="La Ragione R.M."/>
            <person name="Hildebrand F."/>
            <person name="Pallen M.J."/>
        </authorList>
    </citation>
    <scope>NUCLEOTIDE SEQUENCE [LARGE SCALE GENOMIC DNA]</scope>
    <source>
        <strain evidence="21 22">Sa2CVA6</strain>
    </source>
</reference>
<evidence type="ECO:0000313" key="22">
    <source>
        <dbReference type="Proteomes" id="UP000634919"/>
    </source>
</evidence>
<dbReference type="Pfam" id="PF01761">
    <property type="entry name" value="DHQ_synthase"/>
    <property type="match status" value="1"/>
</dbReference>
<dbReference type="InterPro" id="IPR030960">
    <property type="entry name" value="DHQS/DOIS_N"/>
</dbReference>
<evidence type="ECO:0000256" key="6">
    <source>
        <dbReference type="ARBA" id="ARBA00005412"/>
    </source>
</evidence>
<comment type="similarity">
    <text evidence="6 18">Belongs to the sugar phosphate cyclases superfamily. Dehydroquinate synthase family.</text>
</comment>
<dbReference type="EC" id="4.2.3.4" evidence="7 18"/>
<dbReference type="Proteomes" id="UP000634919">
    <property type="component" value="Unassembled WGS sequence"/>
</dbReference>
<feature type="binding site" evidence="18">
    <location>
        <position position="271"/>
    </location>
    <ligand>
        <name>Zn(2+)</name>
        <dbReference type="ChEBI" id="CHEBI:29105"/>
    </ligand>
</feature>
<comment type="catalytic activity">
    <reaction evidence="1 18">
        <text>7-phospho-2-dehydro-3-deoxy-D-arabino-heptonate = 3-dehydroquinate + phosphate</text>
        <dbReference type="Rhea" id="RHEA:21968"/>
        <dbReference type="ChEBI" id="CHEBI:32364"/>
        <dbReference type="ChEBI" id="CHEBI:43474"/>
        <dbReference type="ChEBI" id="CHEBI:58394"/>
        <dbReference type="EC" id="4.2.3.4"/>
    </reaction>
</comment>
<feature type="binding site" evidence="18">
    <location>
        <position position="158"/>
    </location>
    <ligand>
        <name>NAD(+)</name>
        <dbReference type="ChEBI" id="CHEBI:57540"/>
    </ligand>
</feature>